<evidence type="ECO:0000259" key="2">
    <source>
        <dbReference type="PROSITE" id="PS50093"/>
    </source>
</evidence>
<gene>
    <name evidence="3" type="ORF">AVW11_28385</name>
</gene>
<dbReference type="InterPro" id="IPR022409">
    <property type="entry name" value="PKD/Chitinase_dom"/>
</dbReference>
<dbReference type="InterPro" id="IPR013783">
    <property type="entry name" value="Ig-like_fold"/>
</dbReference>
<dbReference type="Gene3D" id="2.60.40.10">
    <property type="entry name" value="Immunoglobulins"/>
    <property type="match status" value="2"/>
</dbReference>
<protein>
    <recommendedName>
        <fullName evidence="2">PKD domain-containing protein</fullName>
    </recommendedName>
</protein>
<dbReference type="Pfam" id="PF00801">
    <property type="entry name" value="PKD"/>
    <property type="match status" value="2"/>
</dbReference>
<dbReference type="InterPro" id="IPR011050">
    <property type="entry name" value="Pectin_lyase_fold/virulence"/>
</dbReference>
<evidence type="ECO:0000313" key="3">
    <source>
        <dbReference type="EMBL" id="OLZ58229.1"/>
    </source>
</evidence>
<keyword evidence="4" id="KW-1185">Reference proteome</keyword>
<dbReference type="InterPro" id="IPR000601">
    <property type="entry name" value="PKD_dom"/>
</dbReference>
<evidence type="ECO:0000256" key="1">
    <source>
        <dbReference type="SAM" id="MobiDB-lite"/>
    </source>
</evidence>
<dbReference type="InterPro" id="IPR012334">
    <property type="entry name" value="Pectin_lyas_fold"/>
</dbReference>
<organism evidence="3 4">
    <name type="scientific">Streptomyces amritsarensis</name>
    <dbReference type="NCBI Taxonomy" id="681158"/>
    <lineage>
        <taxon>Bacteria</taxon>
        <taxon>Bacillati</taxon>
        <taxon>Actinomycetota</taxon>
        <taxon>Actinomycetes</taxon>
        <taxon>Kitasatosporales</taxon>
        <taxon>Streptomycetaceae</taxon>
        <taxon>Streptomyces</taxon>
    </lineage>
</organism>
<feature type="compositionally biased region" description="Polar residues" evidence="1">
    <location>
        <begin position="617"/>
        <end position="627"/>
    </location>
</feature>
<dbReference type="SMART" id="SM00089">
    <property type="entry name" value="PKD"/>
    <property type="match status" value="2"/>
</dbReference>
<proteinExistence type="predicted"/>
<dbReference type="EMBL" id="MQUR01000088">
    <property type="protein sequence ID" value="OLZ58229.1"/>
    <property type="molecule type" value="Genomic_DNA"/>
</dbReference>
<accession>A0ABX3FUY1</accession>
<dbReference type="SUPFAM" id="SSF51126">
    <property type="entry name" value="Pectin lyase-like"/>
    <property type="match status" value="1"/>
</dbReference>
<dbReference type="CDD" id="cd00146">
    <property type="entry name" value="PKD"/>
    <property type="match status" value="1"/>
</dbReference>
<comment type="caution">
    <text evidence="3">The sequence shown here is derived from an EMBL/GenBank/DDBJ whole genome shotgun (WGS) entry which is preliminary data.</text>
</comment>
<name>A0ABX3FUY1_9ACTN</name>
<feature type="region of interest" description="Disordered" evidence="1">
    <location>
        <begin position="605"/>
        <end position="627"/>
    </location>
</feature>
<feature type="region of interest" description="Disordered" evidence="1">
    <location>
        <begin position="724"/>
        <end position="749"/>
    </location>
</feature>
<feature type="domain" description="PKD" evidence="2">
    <location>
        <begin position="490"/>
        <end position="537"/>
    </location>
</feature>
<dbReference type="SUPFAM" id="SSF49299">
    <property type="entry name" value="PKD domain"/>
    <property type="match status" value="2"/>
</dbReference>
<reference evidence="3 4" key="1">
    <citation type="submission" date="2016-01" db="EMBL/GenBank/DDBJ databases">
        <title>Streptomyces amritsarensis strain MTCC 11845 genome sequencing and assembly.</title>
        <authorList>
            <person name="Sharma D."/>
            <person name="Nair G.R."/>
            <person name="Kaur G."/>
            <person name="Manhas R.K."/>
            <person name="Mayilraj S."/>
        </authorList>
    </citation>
    <scope>NUCLEOTIDE SEQUENCE [LARGE SCALE GENOMIC DNA]</scope>
    <source>
        <strain evidence="3 4">MTCC 11845</strain>
    </source>
</reference>
<dbReference type="Gene3D" id="2.160.20.10">
    <property type="entry name" value="Single-stranded right-handed beta-helix, Pectin lyase-like"/>
    <property type="match status" value="1"/>
</dbReference>
<feature type="domain" description="PKD" evidence="2">
    <location>
        <begin position="381"/>
        <end position="440"/>
    </location>
</feature>
<evidence type="ECO:0000313" key="4">
    <source>
        <dbReference type="Proteomes" id="UP000187151"/>
    </source>
</evidence>
<sequence length="899" mass="91952">MGAAETPANLYVSNHDGSDCSDAGTGTQAVPYCTISAAAKVVQPGQTVRIKPGKVYDEAVTIARSGEPGRPVSFVSEIQTGPAGHVQLAAGKGLTVTGASHVVLNKLLIRGGLQIKGSSDVELDRIHSRNVGQASLVVGEGSSNVRVSRGNLGEVLVNGGSRNTVLSRNNVLGHSRPAVAVADAPGTVVTNNTLYGYCAATLSVTGSSTASGIFNNVLLTESTGGACTSADPRNAVLVSQTAAAGTLADYNLLFAVPGLAPVPYSWSGTTYKDADTFLAATGQGAHDISNESDVEGDGFEGSPRIDSADATAPGVLLTDVAGNPMVDDPLVPNTGKNGGYLDRGASELQDGLSRATVTVDPAHAPAGTEVQVQAGSDSRWPTTMSYQVDFGDGTTPVVTSPGTPHAPVKHAYSRPGDYVVKVTAVNGVGVKASAEKPVKVAPAGPGMADFTATQVLPPAGGSDAHVAPLTYAINASASVTPWPVARMDVNFGEGWSQSYDGLTAVQHTYAKPGAHEVTVKLTDIKGGTATTTRTVAVDYAPSGFVAPERPHRLTDTRFHGGAIRGGEPTVVRMPLQLPTSDHTTAGGMSSVVLNVTLTGATQDTHLSVSPTREDRPATSNVNVRVGGTTSNTVTVPVDKNGWVWMRLNSGQAHLIVDFVGHYQPNAGHKFSPIAPTRLADTRTAGGPLAGGTTRPVKVAGVNGIPADAKAVAVNLTSTGATSDSWVSAYPDSAHPTGSSNLNPEPGKDKSNQVIVPVGPNGTIWLYNNAGSTHLIMDAVGYYGGDAKALFTPVVPKRLADTRLTGKLAPGATTTVSGLPADAVGAVVNLTATETTGPGFLTAFGHGSARPEASSLNTLPGLTVPNHVTTPVRDGKVSVFNSWGGSNHVITDLLGYFTQD</sequence>
<dbReference type="Proteomes" id="UP000187151">
    <property type="component" value="Unassembled WGS sequence"/>
</dbReference>
<dbReference type="PROSITE" id="PS50093">
    <property type="entry name" value="PKD"/>
    <property type="match status" value="2"/>
</dbReference>
<dbReference type="InterPro" id="IPR035986">
    <property type="entry name" value="PKD_dom_sf"/>
</dbReference>